<feature type="compositionally biased region" description="Pro residues" evidence="1">
    <location>
        <begin position="49"/>
        <end position="60"/>
    </location>
</feature>
<dbReference type="Gramene" id="TraesNOR2D03G01266010.1">
    <property type="protein sequence ID" value="TraesNOR2D03G01266010.1"/>
    <property type="gene ID" value="TraesNOR2D03G01266010"/>
</dbReference>
<dbReference type="Gramene" id="TraesCS2D02G420200.1">
    <property type="protein sequence ID" value="TraesCS2D02G420200.1"/>
    <property type="gene ID" value="TraesCS2D02G420200"/>
</dbReference>
<dbReference type="Gramene" id="TraesLAC2D03G01200990.1">
    <property type="protein sequence ID" value="TraesLAC2D03G01200990.1"/>
    <property type="gene ID" value="TraesLAC2D03G01200990"/>
</dbReference>
<dbReference type="Gramene" id="TraesWEE_scaffold_097803_01G000100.1">
    <property type="protein sequence ID" value="TraesWEE_scaffold_097803_01G000100.1"/>
    <property type="gene ID" value="TraesWEE_scaffold_097803_01G000100"/>
</dbReference>
<dbReference type="Gramene" id="TraesLDM2D03G01250470.1">
    <property type="protein sequence ID" value="TraesLDM2D03G01250470.1"/>
    <property type="gene ID" value="TraesLDM2D03G01250470"/>
</dbReference>
<feature type="domain" description="BURP" evidence="3">
    <location>
        <begin position="72"/>
        <end position="285"/>
    </location>
</feature>
<dbReference type="Gramene" id="TraesPARA_EIv1.0_0727560.1">
    <property type="protein sequence ID" value="TraesPARA_EIv1.0_0727560.1.CDS"/>
    <property type="gene ID" value="TraesPARA_EIv1.0_0727560"/>
</dbReference>
<reference evidence="4" key="1">
    <citation type="submission" date="2018-08" db="EMBL/GenBank/DDBJ databases">
        <authorList>
            <person name="Rossello M."/>
        </authorList>
    </citation>
    <scope>NUCLEOTIDE SEQUENCE [LARGE SCALE GENOMIC DNA]</scope>
    <source>
        <strain evidence="4">cv. Chinese Spring</strain>
    </source>
</reference>
<dbReference type="RefSeq" id="XP_044333962.1">
    <property type="nucleotide sequence ID" value="XM_044478027.1"/>
</dbReference>
<dbReference type="Gramene" id="TraesJUL2D03G01257370.1">
    <property type="protein sequence ID" value="TraesJUL2D03G01257370.1"/>
    <property type="gene ID" value="TraesJUL2D03G01257370"/>
</dbReference>
<keyword evidence="2" id="KW-0732">Signal</keyword>
<evidence type="ECO:0000313" key="4">
    <source>
        <dbReference type="EnsemblPlants" id="TraesCS2D02G420200.1"/>
    </source>
</evidence>
<dbReference type="Gramene" id="TraesARI2D03G01265810.1">
    <property type="protein sequence ID" value="TraesARI2D03G01265810.1"/>
    <property type="gene ID" value="TraesARI2D03G01265810"/>
</dbReference>
<dbReference type="GeneID" id="123054293"/>
<dbReference type="EnsemblPlants" id="TraesCS2D02G420200.1">
    <property type="protein sequence ID" value="TraesCS2D02G420200.1"/>
    <property type="gene ID" value="TraesCS2D02G420200"/>
</dbReference>
<proteinExistence type="predicted"/>
<dbReference type="Gramene" id="TraesCAD_scaffold_031521_01G000100.1">
    <property type="protein sequence ID" value="TraesCAD_scaffold_031521_01G000100.1"/>
    <property type="gene ID" value="TraesCAD_scaffold_031521_01G000100"/>
</dbReference>
<feature type="region of interest" description="Disordered" evidence="1">
    <location>
        <begin position="39"/>
        <end position="62"/>
    </location>
</feature>
<protein>
    <recommendedName>
        <fullName evidence="3">BURP domain-containing protein</fullName>
    </recommendedName>
</protein>
<evidence type="ECO:0000256" key="1">
    <source>
        <dbReference type="SAM" id="MobiDB-lite"/>
    </source>
</evidence>
<dbReference type="PROSITE" id="PS51277">
    <property type="entry name" value="BURP"/>
    <property type="match status" value="1"/>
</dbReference>
<dbReference type="Gramene" id="TraesROB_scaffold_002516_01G000100.1">
    <property type="protein sequence ID" value="TraesROB_scaffold_002516_01G000100.1"/>
    <property type="gene ID" value="TraesROB_scaffold_002516_01G000100"/>
</dbReference>
<accession>A0A1D5ULI8</accession>
<gene>
    <name evidence="4" type="primary">LOC123054293</name>
</gene>
<reference evidence="4" key="2">
    <citation type="submission" date="2018-10" db="UniProtKB">
        <authorList>
            <consortium name="EnsemblPlants"/>
        </authorList>
    </citation>
    <scope>IDENTIFICATION</scope>
</reference>
<dbReference type="AlphaFoldDB" id="A0A1D5ULI8"/>
<keyword evidence="5" id="KW-1185">Reference proteome</keyword>
<dbReference type="STRING" id="4565.A0A1D5ULI8"/>
<feature type="chain" id="PRO_5043144020" description="BURP domain-containing protein" evidence="2">
    <location>
        <begin position="19"/>
        <end position="285"/>
    </location>
</feature>
<feature type="signal peptide" evidence="2">
    <location>
        <begin position="1"/>
        <end position="18"/>
    </location>
</feature>
<name>A0A1D5ULI8_WHEAT</name>
<dbReference type="PANTHER" id="PTHR31236:SF27">
    <property type="entry name" value="BURP DOMAIN-CONTAINING PROTEIN 4"/>
    <property type="match status" value="1"/>
</dbReference>
<dbReference type="Gramene" id="TraesJAG2D03G01255540.1">
    <property type="protein sequence ID" value="TraesJAG2D03G01255540.1"/>
    <property type="gene ID" value="TraesJAG2D03G01255540"/>
</dbReference>
<organism evidence="4">
    <name type="scientific">Triticum aestivum</name>
    <name type="common">Wheat</name>
    <dbReference type="NCBI Taxonomy" id="4565"/>
    <lineage>
        <taxon>Eukaryota</taxon>
        <taxon>Viridiplantae</taxon>
        <taxon>Streptophyta</taxon>
        <taxon>Embryophyta</taxon>
        <taxon>Tracheophyta</taxon>
        <taxon>Spermatophyta</taxon>
        <taxon>Magnoliopsida</taxon>
        <taxon>Liliopsida</taxon>
        <taxon>Poales</taxon>
        <taxon>Poaceae</taxon>
        <taxon>BOP clade</taxon>
        <taxon>Pooideae</taxon>
        <taxon>Triticodae</taxon>
        <taxon>Triticeae</taxon>
        <taxon>Triticinae</taxon>
        <taxon>Triticum</taxon>
    </lineage>
</organism>
<dbReference type="Gramene" id="TraesCLE_scaffold_039662_01G000200.1">
    <property type="protein sequence ID" value="TraesCLE_scaffold_039662_01G000200.1"/>
    <property type="gene ID" value="TraesCLE_scaffold_039662_01G000200"/>
</dbReference>
<dbReference type="Proteomes" id="UP000019116">
    <property type="component" value="Chromosome 2D"/>
</dbReference>
<dbReference type="OrthoDB" id="989869at2759"/>
<sequence>MTIMRMFLALCALGFVAGVVEDGSSFDVSAYPVKWDEDPSVGSGDVAAPPSPGTEAPAPPPKHHMMVKKGMLFLERDLFAGALLPANTRLGYVRRTSSPGPVISSTTSPVPPFRYSSFEKILKFYNVTHGSKQAGRISETLQFCEEAGDKEPHACATSVAAARDFAATVLGTKEPRAVTSILHGRTQPLRYVVAPNGIASVGGDAVVPCHPLAYPVEVFYCHNPSNVQALRVQLVGQEDPSVGATAIAVCHKDTSYWDEAYFMMLNGSRGEPICHFMPANYLLWL</sequence>
<dbReference type="OMA" id="PHACATS"/>
<dbReference type="Gramene" id="TraesCS2D03G0947600.1">
    <property type="protein sequence ID" value="TraesCS2D03G0947600.1.CDS"/>
    <property type="gene ID" value="TraesCS2D03G0947600"/>
</dbReference>
<dbReference type="Gramene" id="TraesMAC2D03G01247580.1">
    <property type="protein sequence ID" value="TraesMAC2D03G01247580.1"/>
    <property type="gene ID" value="TraesMAC2D03G01247580"/>
</dbReference>
<dbReference type="Gramene" id="TraesSTA2D03G01238310.1">
    <property type="protein sequence ID" value="TraesSTA2D03G01238310.1"/>
    <property type="gene ID" value="TraesSTA2D03G01238310"/>
</dbReference>
<dbReference type="Pfam" id="PF03181">
    <property type="entry name" value="BURP"/>
    <property type="match status" value="1"/>
</dbReference>
<dbReference type="Gramene" id="TraesKAR2D01G0386470.1">
    <property type="protein sequence ID" value="cds.TraesKAR2D01G0386470.1"/>
    <property type="gene ID" value="TraesKAR2D01G0386470"/>
</dbReference>
<dbReference type="InterPro" id="IPR044816">
    <property type="entry name" value="BURP"/>
</dbReference>
<dbReference type="SMART" id="SM01045">
    <property type="entry name" value="BURP"/>
    <property type="match status" value="1"/>
</dbReference>
<dbReference type="InterPro" id="IPR004873">
    <property type="entry name" value="BURP_dom"/>
</dbReference>
<evidence type="ECO:0000259" key="3">
    <source>
        <dbReference type="PROSITE" id="PS51277"/>
    </source>
</evidence>
<evidence type="ECO:0000256" key="2">
    <source>
        <dbReference type="SAM" id="SignalP"/>
    </source>
</evidence>
<evidence type="ECO:0000313" key="5">
    <source>
        <dbReference type="Proteomes" id="UP000019116"/>
    </source>
</evidence>
<dbReference type="PANTHER" id="PTHR31236">
    <property type="entry name" value="BURP DOMAIN PROTEIN USPL1-LIKE"/>
    <property type="match status" value="1"/>
</dbReference>
<dbReference type="Gramene" id="TraesSYM2D03G01265110.1">
    <property type="protein sequence ID" value="TraesSYM2D03G01265110.1"/>
    <property type="gene ID" value="TraesSYM2D03G01265110"/>
</dbReference>